<evidence type="ECO:0000313" key="2">
    <source>
        <dbReference type="EMBL" id="KCV70820.1"/>
    </source>
</evidence>
<gene>
    <name evidence="2" type="ORF">H696_03177</name>
</gene>
<keyword evidence="3" id="KW-1185">Reference proteome</keyword>
<evidence type="ECO:0000313" key="3">
    <source>
        <dbReference type="Proteomes" id="UP000030693"/>
    </source>
</evidence>
<organism evidence="2">
    <name type="scientific">Fonticula alba</name>
    <name type="common">Slime mold</name>
    <dbReference type="NCBI Taxonomy" id="691883"/>
    <lineage>
        <taxon>Eukaryota</taxon>
        <taxon>Rotosphaerida</taxon>
        <taxon>Fonticulaceae</taxon>
        <taxon>Fonticula</taxon>
    </lineage>
</organism>
<dbReference type="OrthoDB" id="550867at2759"/>
<reference evidence="2" key="1">
    <citation type="submission" date="2013-04" db="EMBL/GenBank/DDBJ databases">
        <title>The Genome Sequence of Fonticula alba ATCC 38817.</title>
        <authorList>
            <consortium name="The Broad Institute Genomics Platform"/>
            <person name="Russ C."/>
            <person name="Cuomo C."/>
            <person name="Burger G."/>
            <person name="Gray M.W."/>
            <person name="Holland P.W.H."/>
            <person name="King N."/>
            <person name="Lang F.B.F."/>
            <person name="Roger A.J."/>
            <person name="Ruiz-Trillo I."/>
            <person name="Brown M."/>
            <person name="Walker B."/>
            <person name="Young S."/>
            <person name="Zeng Q."/>
            <person name="Gargeya S."/>
            <person name="Fitzgerald M."/>
            <person name="Haas B."/>
            <person name="Abouelleil A."/>
            <person name="Allen A.W."/>
            <person name="Alvarado L."/>
            <person name="Arachchi H.M."/>
            <person name="Berlin A.M."/>
            <person name="Chapman S.B."/>
            <person name="Gainer-Dewar J."/>
            <person name="Goldberg J."/>
            <person name="Griggs A."/>
            <person name="Gujja S."/>
            <person name="Hansen M."/>
            <person name="Howarth C."/>
            <person name="Imamovic A."/>
            <person name="Ireland A."/>
            <person name="Larimer J."/>
            <person name="McCowan C."/>
            <person name="Murphy C."/>
            <person name="Pearson M."/>
            <person name="Poon T.W."/>
            <person name="Priest M."/>
            <person name="Roberts A."/>
            <person name="Saif S."/>
            <person name="Shea T."/>
            <person name="Sisk P."/>
            <person name="Sykes S."/>
            <person name="Wortman J."/>
            <person name="Nusbaum C."/>
            <person name="Birren B."/>
        </authorList>
    </citation>
    <scope>NUCLEOTIDE SEQUENCE [LARGE SCALE GENOMIC DNA]</scope>
    <source>
        <strain evidence="2">ATCC 38817</strain>
    </source>
</reference>
<accession>A0A058Z967</accession>
<sequence>MFTDSGSAPAARQTRLHQFFGGLDTSLPEYFVLHWDDQLPRAHFSRSSDETTLRTALGPDVAVDPGATERLCISSIGSFEWRQGRRRVELLLTHDCPAGADRPGSLPCRGLGSRCRAAGARPTPLAGAGLGSGADEGCFPLTPEARAFISPGAVSMLKSHLQKCVRRQRAGLAVQTAKHLATLDMSELLRRLPIIAVEDVAVHFQVPVVIWLMSAHSRGFRLTGAQFDWVLGWVHLLAGGGLVPWAEHGDLSGPVVAGPGPNARAGTCSETRPGKATSAALAPPRPDADPVPLQDAVEGACPGASTAPGPGPRDTAGNGPRSAASACGPGAEVPTGGPSTGGPLPGMTLCDPPDWSAGSSFTLGSASLFRLSAPVRDLLLSLQLRRAYGGMAGDMAMLDNMTRRWMRRFGGALAPLAAEGVPLTVPATEAGILPGGMPTTGPHAPECSLSAAVAMLRVAAVPLASRRVPALRPEEWEMAAIDPHCSSVVRMLLADRLAEGSARKRFAADSGVPGSRHPVSFVGVWSVPGARPGSSSAGPGSAAAAAAAAATAAAAESADGGDAGPDGVTLRQCRILLRNEAIPERRIGSLMWRFDGSVNRRPAMVLGGCRCRGADPSGGEEPPPKPWIEGEAAQGDALPEQEEDRRLWQAIRPAVHILALRYIRQNRYL</sequence>
<protein>
    <submittedName>
        <fullName evidence="2">Uncharacterized protein</fullName>
    </submittedName>
</protein>
<dbReference type="AlphaFoldDB" id="A0A058Z967"/>
<dbReference type="RefSeq" id="XP_009495336.1">
    <property type="nucleotide sequence ID" value="XM_009497061.1"/>
</dbReference>
<proteinExistence type="predicted"/>
<dbReference type="EMBL" id="KB932204">
    <property type="protein sequence ID" value="KCV70820.1"/>
    <property type="molecule type" value="Genomic_DNA"/>
</dbReference>
<evidence type="ECO:0000256" key="1">
    <source>
        <dbReference type="SAM" id="MobiDB-lite"/>
    </source>
</evidence>
<dbReference type="Proteomes" id="UP000030693">
    <property type="component" value="Unassembled WGS sequence"/>
</dbReference>
<feature type="region of interest" description="Disordered" evidence="1">
    <location>
        <begin position="256"/>
        <end position="350"/>
    </location>
</feature>
<name>A0A058Z967_FONAL</name>
<dbReference type="GeneID" id="20527902"/>
<dbReference type="eggNOG" id="ENOG502S5HM">
    <property type="taxonomic scope" value="Eukaryota"/>
</dbReference>